<keyword evidence="1" id="KW-0812">Transmembrane</keyword>
<dbReference type="GO" id="GO:0003756">
    <property type="term" value="F:protein disulfide isomerase activity"/>
    <property type="evidence" value="ECO:0007669"/>
    <property type="project" value="TreeGrafter"/>
</dbReference>
<dbReference type="CDD" id="cd02961">
    <property type="entry name" value="PDI_a_family"/>
    <property type="match status" value="1"/>
</dbReference>
<dbReference type="AlphaFoldDB" id="A0A6C0BTS6"/>
<proteinExistence type="predicted"/>
<feature type="domain" description="Thioredoxin" evidence="2">
    <location>
        <begin position="155"/>
        <end position="271"/>
    </location>
</feature>
<name>A0A6C0BTS6_9ZZZZ</name>
<feature type="transmembrane region" description="Helical" evidence="1">
    <location>
        <begin position="20"/>
        <end position="37"/>
    </location>
</feature>
<evidence type="ECO:0000259" key="2">
    <source>
        <dbReference type="PROSITE" id="PS51352"/>
    </source>
</evidence>
<dbReference type="InterPro" id="IPR013766">
    <property type="entry name" value="Thioredoxin_domain"/>
</dbReference>
<dbReference type="PROSITE" id="PS51352">
    <property type="entry name" value="THIOREDOXIN_2"/>
    <property type="match status" value="1"/>
</dbReference>
<sequence length="272" mass="30633">MVLDSIMKEINTFCKDDDTCVLVILVLIGFLLCMFFQREGFSLEEISSDLNGVEKESQNVGEMGKPPTDLIGKEVYKNVPTNGYLGLEKKIQMAKSGKQYNAKFFNQPGKIDISKVGLPVAYDWERTGGYYSFQDRPSDFGLGKPLKSSDMVKSIPTGDKQDTVPVGTTGGDKQTKLVLFYAPWCGHSRNMLQDFDNVISQYHGKMMNGHKLEIVKIDMDKNPKAAEEHGVEVKGFPTLYLFQKVNGKENVKVFVHRQEDKIVEELKKVTQV</sequence>
<accession>A0A6C0BTS6</accession>
<evidence type="ECO:0000313" key="3">
    <source>
        <dbReference type="EMBL" id="QHS95181.1"/>
    </source>
</evidence>
<dbReference type="Pfam" id="PF00085">
    <property type="entry name" value="Thioredoxin"/>
    <property type="match status" value="1"/>
</dbReference>
<dbReference type="PANTHER" id="PTHR45672:SF11">
    <property type="entry name" value="PROTEIN DISULFIDE-ISOMERASE C17H9.14C"/>
    <property type="match status" value="1"/>
</dbReference>
<dbReference type="PANTHER" id="PTHR45672">
    <property type="entry name" value="PROTEIN DISULFIDE-ISOMERASE C17H9.14C-RELATED"/>
    <property type="match status" value="1"/>
</dbReference>
<keyword evidence="1" id="KW-1133">Transmembrane helix</keyword>
<protein>
    <recommendedName>
        <fullName evidence="2">Thioredoxin domain-containing protein</fullName>
    </recommendedName>
</protein>
<evidence type="ECO:0000256" key="1">
    <source>
        <dbReference type="SAM" id="Phobius"/>
    </source>
</evidence>
<dbReference type="EMBL" id="MN739245">
    <property type="protein sequence ID" value="QHS95181.1"/>
    <property type="molecule type" value="Genomic_DNA"/>
</dbReference>
<dbReference type="GO" id="GO:0006457">
    <property type="term" value="P:protein folding"/>
    <property type="evidence" value="ECO:0007669"/>
    <property type="project" value="TreeGrafter"/>
</dbReference>
<dbReference type="SUPFAM" id="SSF52833">
    <property type="entry name" value="Thioredoxin-like"/>
    <property type="match status" value="1"/>
</dbReference>
<dbReference type="Gene3D" id="3.40.30.10">
    <property type="entry name" value="Glutaredoxin"/>
    <property type="match status" value="1"/>
</dbReference>
<dbReference type="InterPro" id="IPR051063">
    <property type="entry name" value="PDI"/>
</dbReference>
<keyword evidence="1" id="KW-0472">Membrane</keyword>
<dbReference type="GO" id="GO:0005783">
    <property type="term" value="C:endoplasmic reticulum"/>
    <property type="evidence" value="ECO:0007669"/>
    <property type="project" value="TreeGrafter"/>
</dbReference>
<dbReference type="InterPro" id="IPR036249">
    <property type="entry name" value="Thioredoxin-like_sf"/>
</dbReference>
<organism evidence="3">
    <name type="scientific">viral metagenome</name>
    <dbReference type="NCBI Taxonomy" id="1070528"/>
    <lineage>
        <taxon>unclassified sequences</taxon>
        <taxon>metagenomes</taxon>
        <taxon>organismal metagenomes</taxon>
    </lineage>
</organism>
<reference evidence="3" key="1">
    <citation type="journal article" date="2020" name="Nature">
        <title>Giant virus diversity and host interactions through global metagenomics.</title>
        <authorList>
            <person name="Schulz F."/>
            <person name="Roux S."/>
            <person name="Paez-Espino D."/>
            <person name="Jungbluth S."/>
            <person name="Walsh D.A."/>
            <person name="Denef V.J."/>
            <person name="McMahon K.D."/>
            <person name="Konstantinidis K.T."/>
            <person name="Eloe-Fadrosh E.A."/>
            <person name="Kyrpides N.C."/>
            <person name="Woyke T."/>
        </authorList>
    </citation>
    <scope>NUCLEOTIDE SEQUENCE</scope>
    <source>
        <strain evidence="3">GVMAG-M-3300018428-35</strain>
    </source>
</reference>